<reference evidence="2" key="1">
    <citation type="submission" date="2017-03" db="EMBL/GenBank/DDBJ databases">
        <authorList>
            <consortium name="AG Boll"/>
        </authorList>
    </citation>
    <scope>NUCLEOTIDE SEQUENCE [LARGE SCALE GENOMIC DNA]</scope>
    <source>
        <strain evidence="2">Chol</strain>
    </source>
</reference>
<proteinExistence type="predicted"/>
<evidence type="ECO:0000256" key="1">
    <source>
        <dbReference type="SAM" id="MobiDB-lite"/>
    </source>
</evidence>
<organism evidence="2 3">
    <name type="scientific">Sterolibacterium denitrificans</name>
    <dbReference type="NCBI Taxonomy" id="157592"/>
    <lineage>
        <taxon>Bacteria</taxon>
        <taxon>Pseudomonadati</taxon>
        <taxon>Pseudomonadota</taxon>
        <taxon>Betaproteobacteria</taxon>
        <taxon>Nitrosomonadales</taxon>
        <taxon>Sterolibacteriaceae</taxon>
        <taxon>Sterolibacterium</taxon>
    </lineage>
</organism>
<protein>
    <submittedName>
        <fullName evidence="2">Uncharacterized protein</fullName>
    </submittedName>
</protein>
<feature type="region of interest" description="Disordered" evidence="1">
    <location>
        <begin position="1"/>
        <end position="32"/>
    </location>
</feature>
<gene>
    <name evidence="2" type="ORF">SDENCHOL_20742</name>
</gene>
<accession>A0A7Z7HS49</accession>
<name>A0A7Z7HS49_9PROT</name>
<dbReference type="EMBL" id="LT837803">
    <property type="protein sequence ID" value="SMB29029.1"/>
    <property type="molecule type" value="Genomic_DNA"/>
</dbReference>
<evidence type="ECO:0000313" key="3">
    <source>
        <dbReference type="Proteomes" id="UP000242886"/>
    </source>
</evidence>
<sequence length="67" mass="7115">MQSLPQATEAEAISPQDGVAVPAPPTPFLSGRRASIGLRKVDAYPDRASVLQGRTTPLNHPLPESRP</sequence>
<feature type="region of interest" description="Disordered" evidence="1">
    <location>
        <begin position="47"/>
        <end position="67"/>
    </location>
</feature>
<keyword evidence="3" id="KW-1185">Reference proteome</keyword>
<dbReference type="AlphaFoldDB" id="A0A7Z7HS49"/>
<dbReference type="Proteomes" id="UP000242886">
    <property type="component" value="Chromosome SDENCHOL"/>
</dbReference>
<evidence type="ECO:0000313" key="2">
    <source>
        <dbReference type="EMBL" id="SMB29029.1"/>
    </source>
</evidence>